<dbReference type="InterPro" id="IPR029479">
    <property type="entry name" value="Nitroreductase"/>
</dbReference>
<accession>A0A1Q9JFX5</accession>
<feature type="domain" description="Nitroreductase" evidence="3">
    <location>
        <begin position="7"/>
        <end position="63"/>
    </location>
</feature>
<organism evidence="4 5">
    <name type="scientific">Hornefia porci</name>
    <dbReference type="NCBI Taxonomy" id="2652292"/>
    <lineage>
        <taxon>Bacteria</taxon>
        <taxon>Bacillati</taxon>
        <taxon>Bacillota</taxon>
        <taxon>Clostridia</taxon>
        <taxon>Peptostreptococcales</taxon>
        <taxon>Anaerovoracaceae</taxon>
        <taxon>Hornefia</taxon>
    </lineage>
</organism>
<keyword evidence="2" id="KW-0560">Oxidoreductase</keyword>
<dbReference type="RefSeq" id="WP_075712096.1">
    <property type="nucleotide sequence ID" value="NZ_MJIE01000001.1"/>
</dbReference>
<evidence type="ECO:0000313" key="5">
    <source>
        <dbReference type="Proteomes" id="UP000187404"/>
    </source>
</evidence>
<dbReference type="Gene3D" id="3.40.109.10">
    <property type="entry name" value="NADH Oxidase"/>
    <property type="match status" value="1"/>
</dbReference>
<dbReference type="AlphaFoldDB" id="A0A1Q9JFX5"/>
<dbReference type="Pfam" id="PF00881">
    <property type="entry name" value="Nitroreductase"/>
    <property type="match status" value="2"/>
</dbReference>
<dbReference type="PANTHER" id="PTHR43673:SF10">
    <property type="entry name" value="NADH DEHYDROGENASE_NAD(P)H NITROREDUCTASE XCC3605-RELATED"/>
    <property type="match status" value="1"/>
</dbReference>
<evidence type="ECO:0000313" key="4">
    <source>
        <dbReference type="EMBL" id="OLR55095.1"/>
    </source>
</evidence>
<protein>
    <submittedName>
        <fullName evidence="4">Nitroreductase</fullName>
    </submittedName>
</protein>
<comment type="caution">
    <text evidence="4">The sequence shown here is derived from an EMBL/GenBank/DDBJ whole genome shotgun (WGS) entry which is preliminary data.</text>
</comment>
<dbReference type="SUPFAM" id="SSF55469">
    <property type="entry name" value="FMN-dependent nitroreductase-like"/>
    <property type="match status" value="1"/>
</dbReference>
<feature type="domain" description="Nitroreductase" evidence="3">
    <location>
        <begin position="70"/>
        <end position="160"/>
    </location>
</feature>
<evidence type="ECO:0000259" key="3">
    <source>
        <dbReference type="Pfam" id="PF00881"/>
    </source>
</evidence>
<dbReference type="InterPro" id="IPR000415">
    <property type="entry name" value="Nitroreductase-like"/>
</dbReference>
<dbReference type="PANTHER" id="PTHR43673">
    <property type="entry name" value="NAD(P)H NITROREDUCTASE YDGI-RELATED"/>
    <property type="match status" value="1"/>
</dbReference>
<dbReference type="EMBL" id="MJIE01000001">
    <property type="protein sequence ID" value="OLR55095.1"/>
    <property type="molecule type" value="Genomic_DNA"/>
</dbReference>
<comment type="similarity">
    <text evidence="1">Belongs to the nitroreductase family.</text>
</comment>
<dbReference type="Proteomes" id="UP000187404">
    <property type="component" value="Unassembled WGS sequence"/>
</dbReference>
<dbReference type="STRING" id="1261640.BHK98_02855"/>
<evidence type="ECO:0000256" key="1">
    <source>
        <dbReference type="ARBA" id="ARBA00007118"/>
    </source>
</evidence>
<reference evidence="4 5" key="1">
    <citation type="journal article" date="2016" name="Appl. Environ. Microbiol.">
        <title>Function and Phylogeny of Bacterial Butyryl Coenzyme A:Acetate Transferases and Their Diversity in the Proximal Colon of Swine.</title>
        <authorList>
            <person name="Trachsel J."/>
            <person name="Bayles D.O."/>
            <person name="Looft T."/>
            <person name="Levine U.Y."/>
            <person name="Allen H.K."/>
        </authorList>
    </citation>
    <scope>NUCLEOTIDE SEQUENCE [LARGE SCALE GENOMIC DNA]</scope>
    <source>
        <strain evidence="4 5">68-3-10</strain>
    </source>
</reference>
<evidence type="ECO:0000256" key="2">
    <source>
        <dbReference type="ARBA" id="ARBA00023002"/>
    </source>
</evidence>
<keyword evidence="5" id="KW-1185">Reference proteome</keyword>
<dbReference type="GO" id="GO:0016491">
    <property type="term" value="F:oxidoreductase activity"/>
    <property type="evidence" value="ECO:0007669"/>
    <property type="project" value="UniProtKB-KW"/>
</dbReference>
<name>A0A1Q9JFX5_9FIRM</name>
<proteinExistence type="inferred from homology"/>
<dbReference type="OrthoDB" id="9812105at2"/>
<gene>
    <name evidence="4" type="ORF">BHK98_02855</name>
</gene>
<sequence length="180" mass="19805">METKDCILTRRSVRRFTDRPVPHEIVRQMVSLAAYAPSWKNTQVTRYYAVEDQAVKEELAENCVLGFESNAKIIRRCPVLMVITCKHGISGYEKSGEPTTGKDDRWEVFDAGIATQTFCLAAHDLGLGTVIMGIFDDDKVAEAVGVSDGEIVAALVALGYPDGDPKAPPRKDADALLNFR</sequence>